<accession>A0ABR7FTB1</accession>
<organism evidence="2 3">
    <name type="scientific">Anaerostipes hominis</name>
    <name type="common">ex Liu et al. 2021</name>
    <dbReference type="NCBI Taxonomy" id="2763018"/>
    <lineage>
        <taxon>Bacteria</taxon>
        <taxon>Bacillati</taxon>
        <taxon>Bacillota</taxon>
        <taxon>Clostridia</taxon>
        <taxon>Lachnospirales</taxon>
        <taxon>Lachnospiraceae</taxon>
        <taxon>Anaerostipes</taxon>
    </lineage>
</organism>
<feature type="compositionally biased region" description="Basic and acidic residues" evidence="1">
    <location>
        <begin position="8"/>
        <end position="40"/>
    </location>
</feature>
<dbReference type="Proteomes" id="UP000635828">
    <property type="component" value="Unassembled WGS sequence"/>
</dbReference>
<dbReference type="EMBL" id="JACOOS010000016">
    <property type="protein sequence ID" value="MBC5678450.1"/>
    <property type="molecule type" value="Genomic_DNA"/>
</dbReference>
<evidence type="ECO:0000256" key="1">
    <source>
        <dbReference type="SAM" id="MobiDB-lite"/>
    </source>
</evidence>
<protein>
    <submittedName>
        <fullName evidence="2">Uncharacterized protein</fullName>
    </submittedName>
</protein>
<evidence type="ECO:0000313" key="2">
    <source>
        <dbReference type="EMBL" id="MBC5678450.1"/>
    </source>
</evidence>
<reference evidence="2 3" key="1">
    <citation type="submission" date="2020-08" db="EMBL/GenBank/DDBJ databases">
        <title>Genome public.</title>
        <authorList>
            <person name="Liu C."/>
            <person name="Sun Q."/>
        </authorList>
    </citation>
    <scope>NUCLEOTIDE SEQUENCE [LARGE SCALE GENOMIC DNA]</scope>
    <source>
        <strain evidence="2 3">NSJ-7</strain>
    </source>
</reference>
<proteinExistence type="predicted"/>
<comment type="caution">
    <text evidence="2">The sequence shown here is derived from an EMBL/GenBank/DDBJ whole genome shotgun (WGS) entry which is preliminary data.</text>
</comment>
<keyword evidence="3" id="KW-1185">Reference proteome</keyword>
<dbReference type="RefSeq" id="WP_186992514.1">
    <property type="nucleotide sequence ID" value="NZ_JACOOS010000016.1"/>
</dbReference>
<feature type="region of interest" description="Disordered" evidence="1">
    <location>
        <begin position="1"/>
        <end position="40"/>
    </location>
</feature>
<gene>
    <name evidence="2" type="ORF">H8S22_12825</name>
</gene>
<name>A0ABR7FTB1_9FIRM</name>
<evidence type="ECO:0000313" key="3">
    <source>
        <dbReference type="Proteomes" id="UP000635828"/>
    </source>
</evidence>
<sequence>MGYGQTDGRNKKEYDHRKVPDPSLIPEDKPSDRLNRRMKKIFDEARKKEAAEEDGKEL</sequence>